<accession>A0A074XJ16</accession>
<dbReference type="Proteomes" id="UP000030706">
    <property type="component" value="Unassembled WGS sequence"/>
</dbReference>
<keyword evidence="2" id="KW-0805">Transcription regulation</keyword>
<dbReference type="RefSeq" id="XP_029759826.1">
    <property type="nucleotide sequence ID" value="XM_029902895.1"/>
</dbReference>
<dbReference type="AlphaFoldDB" id="A0A074XJ16"/>
<dbReference type="PROSITE" id="PS50888">
    <property type="entry name" value="BHLH"/>
    <property type="match status" value="1"/>
</dbReference>
<dbReference type="InterPro" id="IPR011598">
    <property type="entry name" value="bHLH_dom"/>
</dbReference>
<dbReference type="EMBL" id="KL584984">
    <property type="protein sequence ID" value="KEQ83639.1"/>
    <property type="molecule type" value="Genomic_DNA"/>
</dbReference>
<evidence type="ECO:0000256" key="4">
    <source>
        <dbReference type="ARBA" id="ARBA00023163"/>
    </source>
</evidence>
<evidence type="ECO:0000256" key="5">
    <source>
        <dbReference type="ARBA" id="ARBA00023242"/>
    </source>
</evidence>
<keyword evidence="3" id="KW-0238">DNA-binding</keyword>
<dbReference type="SUPFAM" id="SSF47459">
    <property type="entry name" value="HLH, helix-loop-helix DNA-binding domain"/>
    <property type="match status" value="1"/>
</dbReference>
<evidence type="ECO:0000259" key="7">
    <source>
        <dbReference type="PROSITE" id="PS50888"/>
    </source>
</evidence>
<feature type="compositionally biased region" description="Low complexity" evidence="6">
    <location>
        <begin position="173"/>
        <end position="184"/>
    </location>
</feature>
<feature type="domain" description="BHLH" evidence="7">
    <location>
        <begin position="412"/>
        <end position="463"/>
    </location>
</feature>
<dbReference type="STRING" id="1043002.A0A074XJ16"/>
<comment type="subcellular location">
    <subcellularLocation>
        <location evidence="1">Nucleus</location>
    </subcellularLocation>
</comment>
<dbReference type="GO" id="GO:0000978">
    <property type="term" value="F:RNA polymerase II cis-regulatory region sequence-specific DNA binding"/>
    <property type="evidence" value="ECO:0007669"/>
    <property type="project" value="TreeGrafter"/>
</dbReference>
<evidence type="ECO:0000313" key="9">
    <source>
        <dbReference type="Proteomes" id="UP000030706"/>
    </source>
</evidence>
<dbReference type="PANTHER" id="PTHR15741">
    <property type="entry name" value="BASIC HELIX-LOOP-HELIX ZIP TRANSCRIPTION FACTOR"/>
    <property type="match status" value="1"/>
</dbReference>
<organism evidence="8 9">
    <name type="scientific">Aureobasidium pullulans EXF-150</name>
    <dbReference type="NCBI Taxonomy" id="1043002"/>
    <lineage>
        <taxon>Eukaryota</taxon>
        <taxon>Fungi</taxon>
        <taxon>Dikarya</taxon>
        <taxon>Ascomycota</taxon>
        <taxon>Pezizomycotina</taxon>
        <taxon>Dothideomycetes</taxon>
        <taxon>Dothideomycetidae</taxon>
        <taxon>Dothideales</taxon>
        <taxon>Saccotheciaceae</taxon>
        <taxon>Aureobasidium</taxon>
    </lineage>
</organism>
<dbReference type="Gene3D" id="4.10.280.10">
    <property type="entry name" value="Helix-loop-helix DNA-binding domain"/>
    <property type="match status" value="1"/>
</dbReference>
<reference evidence="8 9" key="1">
    <citation type="journal article" date="2014" name="BMC Genomics">
        <title>Genome sequencing of four Aureobasidium pullulans varieties: biotechnological potential, stress tolerance, and description of new species.</title>
        <authorList>
            <person name="Gostin Ar C."/>
            <person name="Ohm R.A."/>
            <person name="Kogej T."/>
            <person name="Sonjak S."/>
            <person name="Turk M."/>
            <person name="Zajc J."/>
            <person name="Zalar P."/>
            <person name="Grube M."/>
            <person name="Sun H."/>
            <person name="Han J."/>
            <person name="Sharma A."/>
            <person name="Chiniquy J."/>
            <person name="Ngan C.Y."/>
            <person name="Lipzen A."/>
            <person name="Barry K."/>
            <person name="Grigoriev I.V."/>
            <person name="Gunde-Cimerman N."/>
        </authorList>
    </citation>
    <scope>NUCLEOTIDE SEQUENCE [LARGE SCALE GENOMIC DNA]</scope>
    <source>
        <strain evidence="8 9">EXF-150</strain>
    </source>
</reference>
<feature type="region of interest" description="Disordered" evidence="6">
    <location>
        <begin position="154"/>
        <end position="247"/>
    </location>
</feature>
<feature type="compositionally biased region" description="Polar residues" evidence="6">
    <location>
        <begin position="1"/>
        <end position="14"/>
    </location>
</feature>
<keyword evidence="5" id="KW-0539">Nucleus</keyword>
<protein>
    <recommendedName>
        <fullName evidence="7">BHLH domain-containing protein</fullName>
    </recommendedName>
</protein>
<feature type="compositionally biased region" description="Basic and acidic residues" evidence="6">
    <location>
        <begin position="407"/>
        <end position="419"/>
    </location>
</feature>
<dbReference type="HOGENOM" id="CLU_034677_0_0_1"/>
<feature type="compositionally biased region" description="Polar residues" evidence="6">
    <location>
        <begin position="286"/>
        <end position="295"/>
    </location>
</feature>
<evidence type="ECO:0000256" key="3">
    <source>
        <dbReference type="ARBA" id="ARBA00023125"/>
    </source>
</evidence>
<gene>
    <name evidence="8" type="ORF">M438DRAFT_320971</name>
</gene>
<feature type="region of interest" description="Disordered" evidence="6">
    <location>
        <begin position="286"/>
        <end position="419"/>
    </location>
</feature>
<dbReference type="PANTHER" id="PTHR15741:SF27">
    <property type="entry name" value="TRANSCRIPTION FACTOR AP-4"/>
    <property type="match status" value="1"/>
</dbReference>
<dbReference type="GO" id="GO:0005634">
    <property type="term" value="C:nucleus"/>
    <property type="evidence" value="ECO:0007669"/>
    <property type="project" value="UniProtKB-SubCell"/>
</dbReference>
<feature type="compositionally biased region" description="Polar residues" evidence="6">
    <location>
        <begin position="348"/>
        <end position="365"/>
    </location>
</feature>
<evidence type="ECO:0000313" key="8">
    <source>
        <dbReference type="EMBL" id="KEQ83639.1"/>
    </source>
</evidence>
<dbReference type="GO" id="GO:0000981">
    <property type="term" value="F:DNA-binding transcription factor activity, RNA polymerase II-specific"/>
    <property type="evidence" value="ECO:0007669"/>
    <property type="project" value="TreeGrafter"/>
</dbReference>
<feature type="compositionally biased region" description="Low complexity" evidence="6">
    <location>
        <begin position="230"/>
        <end position="240"/>
    </location>
</feature>
<dbReference type="InterPro" id="IPR052207">
    <property type="entry name" value="Max-like/E-box_TFs"/>
</dbReference>
<proteinExistence type="predicted"/>
<dbReference type="Pfam" id="PF00010">
    <property type="entry name" value="HLH"/>
    <property type="match status" value="1"/>
</dbReference>
<dbReference type="GeneID" id="40745201"/>
<name>A0A074XJ16_AURPU</name>
<evidence type="ECO:0000256" key="2">
    <source>
        <dbReference type="ARBA" id="ARBA00023015"/>
    </source>
</evidence>
<dbReference type="OrthoDB" id="5778525at2759"/>
<sequence>MMASDNRSSWSTTPFGYEFPYQPNDPPSGPPLLDQDESTTLQNFFSDPDHYGGPDSMPESILANLNTLPDSSFQQFDQLSDTQWMYPTSDQSYPVSYPTQEQAYQYQNGDYSQRTFQIPKDPKDLLAIVGIPEANASADVLHAASTLFSYRANSTQGAQGNPGTHRLGSGSFPAPVAQQQPMAQHESRHASFPFTVPTATSSSTSQYPSTNGHFRASFDNSTTNVNSLPHSHSSSSHQSSTPMFHFGTDNNFRQSGYAAPYQGLEDALTQQQVDFARNMVHSSNDAMSSVENSVPHTPDLTRGTHSYYPANMQPFATLADQISTGESDRSKTKKRRKFKIPDEDEFDTSITSPAFQVTNNSSPDGDNTVADSDDNDGESNNVPKSTGKRRRASSGANSKLSSIARKNLTEDQKRSNHIRSEQKRRNIIKQGYEDLNEIVPNLKTGGFSKSAVLTETTRYLEEIDSGNDAMEKFLRKLAAQRGINFDDML</sequence>
<dbReference type="GO" id="GO:0046983">
    <property type="term" value="F:protein dimerization activity"/>
    <property type="evidence" value="ECO:0007669"/>
    <property type="project" value="InterPro"/>
</dbReference>
<keyword evidence="4" id="KW-0804">Transcription</keyword>
<evidence type="ECO:0000256" key="1">
    <source>
        <dbReference type="ARBA" id="ARBA00004123"/>
    </source>
</evidence>
<dbReference type="InterPro" id="IPR036638">
    <property type="entry name" value="HLH_DNA-bd_sf"/>
</dbReference>
<feature type="region of interest" description="Disordered" evidence="6">
    <location>
        <begin position="1"/>
        <end position="54"/>
    </location>
</feature>
<evidence type="ECO:0000256" key="6">
    <source>
        <dbReference type="SAM" id="MobiDB-lite"/>
    </source>
</evidence>
<feature type="compositionally biased region" description="Polar residues" evidence="6">
    <location>
        <begin position="197"/>
        <end position="229"/>
    </location>
</feature>
<keyword evidence="9" id="KW-1185">Reference proteome</keyword>